<dbReference type="InterPro" id="IPR026033">
    <property type="entry name" value="Azg-like_bact_archaea"/>
</dbReference>
<dbReference type="EMBL" id="AAAATI010000026">
    <property type="protein sequence ID" value="EAA1979440.1"/>
    <property type="molecule type" value="Genomic_DNA"/>
</dbReference>
<evidence type="ECO:0000256" key="7">
    <source>
        <dbReference type="ARBA" id="ARBA00023136"/>
    </source>
</evidence>
<evidence type="ECO:0000256" key="3">
    <source>
        <dbReference type="ARBA" id="ARBA00022448"/>
    </source>
</evidence>
<evidence type="ECO:0000313" key="10">
    <source>
        <dbReference type="EMBL" id="EAA1979440.1"/>
    </source>
</evidence>
<keyword evidence="5 8" id="KW-0812">Transmembrane</keyword>
<evidence type="ECO:0000256" key="1">
    <source>
        <dbReference type="ARBA" id="ARBA00004651"/>
    </source>
</evidence>
<accession>A0A3T7S2J7</accession>
<keyword evidence="4 8" id="KW-1003">Cell membrane</keyword>
<dbReference type="PANTHER" id="PTHR43337">
    <property type="entry name" value="XANTHINE/URACIL PERMEASE C887.17-RELATED"/>
    <property type="match status" value="1"/>
</dbReference>
<feature type="transmembrane region" description="Helical" evidence="9">
    <location>
        <begin position="337"/>
        <end position="359"/>
    </location>
</feature>
<feature type="transmembrane region" description="Helical" evidence="9">
    <location>
        <begin position="104"/>
        <end position="123"/>
    </location>
</feature>
<dbReference type="InterPro" id="IPR006043">
    <property type="entry name" value="NCS2"/>
</dbReference>
<feature type="transmembrane region" description="Helical" evidence="9">
    <location>
        <begin position="398"/>
        <end position="418"/>
    </location>
</feature>
<feature type="transmembrane region" description="Helical" evidence="9">
    <location>
        <begin position="130"/>
        <end position="148"/>
    </location>
</feature>
<feature type="transmembrane region" description="Helical" evidence="9">
    <location>
        <begin position="184"/>
        <end position="203"/>
    </location>
</feature>
<dbReference type="AlphaFoldDB" id="A0A3T7S2J7"/>
<dbReference type="Proteomes" id="UP000839671">
    <property type="component" value="Unassembled WGS sequence"/>
</dbReference>
<dbReference type="GO" id="GO:0005886">
    <property type="term" value="C:plasma membrane"/>
    <property type="evidence" value="ECO:0007669"/>
    <property type="project" value="UniProtKB-SubCell"/>
</dbReference>
<evidence type="ECO:0000256" key="8">
    <source>
        <dbReference type="PIRNR" id="PIRNR005353"/>
    </source>
</evidence>
<dbReference type="Pfam" id="PF00860">
    <property type="entry name" value="Xan_ur_permease"/>
    <property type="match status" value="1"/>
</dbReference>
<dbReference type="PANTHER" id="PTHR43337:SF1">
    <property type="entry name" value="XANTHINE_URACIL PERMEASE C887.17-RELATED"/>
    <property type="match status" value="1"/>
</dbReference>
<keyword evidence="3 8" id="KW-0813">Transport</keyword>
<evidence type="ECO:0000256" key="4">
    <source>
        <dbReference type="ARBA" id="ARBA00022475"/>
    </source>
</evidence>
<feature type="transmembrane region" description="Helical" evidence="9">
    <location>
        <begin position="223"/>
        <end position="241"/>
    </location>
</feature>
<keyword evidence="7 8" id="KW-0472">Membrane</keyword>
<feature type="transmembrane region" description="Helical" evidence="9">
    <location>
        <begin position="74"/>
        <end position="98"/>
    </location>
</feature>
<evidence type="ECO:0000256" key="6">
    <source>
        <dbReference type="ARBA" id="ARBA00022989"/>
    </source>
</evidence>
<comment type="caution">
    <text evidence="10">The sequence shown here is derived from an EMBL/GenBank/DDBJ whole genome shotgun (WGS) entry which is preliminary data.</text>
</comment>
<dbReference type="InterPro" id="IPR045018">
    <property type="entry name" value="Azg-like"/>
</dbReference>
<evidence type="ECO:0000256" key="9">
    <source>
        <dbReference type="SAM" id="Phobius"/>
    </source>
</evidence>
<dbReference type="GO" id="GO:0015207">
    <property type="term" value="F:adenine transmembrane transporter activity"/>
    <property type="evidence" value="ECO:0007669"/>
    <property type="project" value="TreeGrafter"/>
</dbReference>
<organism evidence="10">
    <name type="scientific">Salmonella enterica I</name>
    <dbReference type="NCBI Taxonomy" id="59201"/>
    <lineage>
        <taxon>Bacteria</taxon>
        <taxon>Pseudomonadati</taxon>
        <taxon>Pseudomonadota</taxon>
        <taxon>Gammaproteobacteria</taxon>
        <taxon>Enterobacterales</taxon>
        <taxon>Enterobacteriaceae</taxon>
        <taxon>Salmonella</taxon>
    </lineage>
</organism>
<gene>
    <name evidence="10" type="ORF">DM051_19515</name>
</gene>
<dbReference type="PIRSF" id="PIRSF005353">
    <property type="entry name" value="PbuG"/>
    <property type="match status" value="1"/>
</dbReference>
<name>A0A3T7S2J7_SALET</name>
<feature type="transmembrane region" description="Helical" evidence="9">
    <location>
        <begin position="371"/>
        <end position="391"/>
    </location>
</feature>
<evidence type="ECO:0000256" key="2">
    <source>
        <dbReference type="ARBA" id="ARBA00005697"/>
    </source>
</evidence>
<proteinExistence type="inferred from homology"/>
<protein>
    <submittedName>
        <fullName evidence="10">NCS2 family permease</fullName>
    </submittedName>
</protein>
<reference evidence="10" key="1">
    <citation type="submission" date="2018-06" db="EMBL/GenBank/DDBJ databases">
        <authorList>
            <person name="Ashton P.M."/>
            <person name="Dallman T."/>
            <person name="Nair S."/>
            <person name="De Pinna E."/>
            <person name="Peters T."/>
            <person name="Grant K."/>
        </authorList>
    </citation>
    <scope>NUCLEOTIDE SEQUENCE [LARGE SCALE GENOMIC DNA]</scope>
    <source>
        <strain evidence="10">310211</strain>
    </source>
</reference>
<comment type="similarity">
    <text evidence="2 8">Belongs to the nucleobase:cation symporter-2 (NCS2) (TC 2.A.40) family. Azg-like subfamily.</text>
</comment>
<feature type="transmembrane region" description="Helical" evidence="9">
    <location>
        <begin position="154"/>
        <end position="172"/>
    </location>
</feature>
<feature type="transmembrane region" description="Helical" evidence="9">
    <location>
        <begin position="288"/>
        <end position="308"/>
    </location>
</feature>
<feature type="transmembrane region" description="Helical" evidence="9">
    <location>
        <begin position="466"/>
        <end position="484"/>
    </location>
</feature>
<sequence length="487" mass="51742">MRGRNRCRTNKLSEKNYHTTAPGVVFWYRITANFPSFLRKLIMSQQHTTQASGQGMLERVFKLREHGTTARTEVIAGFTTFLTMVYIVFVNPQILGVAGMDTSAVFVTTCLIAAFGSILMGLFANLPVALAPAMGLNAFFAFVVVQAMGLPWQVGMGAIFWGAVGLLLLTIFRVRYWMIANIPVSLRVGITSGIGLFIGMMGLKNAGVIVANPETLVSIGNLTSHSVLLGVLGFFIIAILASRNIHAAVLVSIIVTTLLGWIMGDVHYNGIVSAPPSVTSVVGHVDLAGSFNLGLAGVIFSFMLVNLFDSSGTLIGVTDKAGLADEKGKFPRMKQALFVDSISSVTGAFVGTSSVTAYIESSSGVSVGGRTGLTAVVVGILFLLVIFLSPLAGMVPPYAAAGALIYVGVLMTSSLARVNWQDLTESVPAFITAVMMPFSFSITEGIALGFISYCVMKIGTGRLRDLSPCVVIVALLFVLKIVFIDAH</sequence>
<feature type="transmembrane region" description="Helical" evidence="9">
    <location>
        <begin position="248"/>
        <end position="268"/>
    </location>
</feature>
<evidence type="ECO:0000256" key="5">
    <source>
        <dbReference type="ARBA" id="ARBA00022692"/>
    </source>
</evidence>
<feature type="transmembrane region" description="Helical" evidence="9">
    <location>
        <begin position="430"/>
        <end position="454"/>
    </location>
</feature>
<keyword evidence="6 8" id="KW-1133">Transmembrane helix</keyword>
<comment type="subcellular location">
    <subcellularLocation>
        <location evidence="1 8">Cell membrane</location>
        <topology evidence="1 8">Multi-pass membrane protein</topology>
    </subcellularLocation>
</comment>